<sequence>MYHSYRHKVALKGYNVVFINFYYIFVFPPINEDMMLHKLPYVFSLFTIVFCSLTSDGFAQKNGSSVTGSATWYGSQHQGRKTSSGEIFNKNQMTAAHKTLPFGTKVKVTNIATDESVVVRINDRGGFWRKGHIIDLSEAAARRINVDGSAKVRVEILNHDTASDLLSLEDTESQKLLTPITSPLLTNYYFVIQTGSFADPDKAKVQSDKIKAFNQQLPTITNEDTINGKKVHRVVTGRFTDRTEAEEIKAQLEKNGISGMVKQISPGS</sequence>
<dbReference type="PANTHER" id="PTHR34183">
    <property type="entry name" value="ENDOLYTIC PEPTIDOGLYCAN TRANSGLYCOSYLASE RLPA"/>
    <property type="match status" value="1"/>
</dbReference>
<keyword evidence="1" id="KW-0732">Signal</keyword>
<dbReference type="Gene3D" id="2.40.40.10">
    <property type="entry name" value="RlpA-like domain"/>
    <property type="match status" value="1"/>
</dbReference>
<evidence type="ECO:0000313" key="9">
    <source>
        <dbReference type="Proteomes" id="UP000240357"/>
    </source>
</evidence>
<dbReference type="GO" id="GO:0008932">
    <property type="term" value="F:lytic endotransglycosylase activity"/>
    <property type="evidence" value="ECO:0007669"/>
    <property type="project" value="UniProtKB-UniRule"/>
</dbReference>
<keyword evidence="3 4" id="KW-0961">Cell wall biogenesis/degradation</keyword>
<feature type="domain" description="SPOR" evidence="7">
    <location>
        <begin position="184"/>
        <end position="264"/>
    </location>
</feature>
<keyword evidence="6" id="KW-0812">Transmembrane</keyword>
<dbReference type="SUPFAM" id="SSF110997">
    <property type="entry name" value="Sporulation related repeat"/>
    <property type="match status" value="1"/>
</dbReference>
<dbReference type="InterPro" id="IPR036680">
    <property type="entry name" value="SPOR-like_sf"/>
</dbReference>
<reference evidence="8 9" key="1">
    <citation type="submission" date="2018-03" db="EMBL/GenBank/DDBJ databases">
        <title>Adhaeribacter sp. HMF7605 Genome sequencing and assembly.</title>
        <authorList>
            <person name="Kang H."/>
            <person name="Kang J."/>
            <person name="Cha I."/>
            <person name="Kim H."/>
            <person name="Joh K."/>
        </authorList>
    </citation>
    <scope>NUCLEOTIDE SEQUENCE [LARGE SCALE GENOMIC DNA]</scope>
    <source>
        <strain evidence="8 9">HMF7605</strain>
    </source>
</reference>
<feature type="transmembrane region" description="Helical" evidence="6">
    <location>
        <begin position="9"/>
        <end position="27"/>
    </location>
</feature>
<dbReference type="NCBIfam" id="TIGR00413">
    <property type="entry name" value="rlpA"/>
    <property type="match status" value="1"/>
</dbReference>
<dbReference type="PROSITE" id="PS51724">
    <property type="entry name" value="SPOR"/>
    <property type="match status" value="1"/>
</dbReference>
<evidence type="ECO:0000256" key="2">
    <source>
        <dbReference type="ARBA" id="ARBA00023239"/>
    </source>
</evidence>
<evidence type="ECO:0000256" key="5">
    <source>
        <dbReference type="RuleBase" id="RU003495"/>
    </source>
</evidence>
<dbReference type="EMBL" id="PYFT01000001">
    <property type="protein sequence ID" value="PSR55437.1"/>
    <property type="molecule type" value="Genomic_DNA"/>
</dbReference>
<dbReference type="EC" id="4.2.2.-" evidence="4"/>
<dbReference type="SUPFAM" id="SSF50685">
    <property type="entry name" value="Barwin-like endoglucanases"/>
    <property type="match status" value="1"/>
</dbReference>
<dbReference type="InterPro" id="IPR007730">
    <property type="entry name" value="SPOR-like_dom"/>
</dbReference>
<dbReference type="PANTHER" id="PTHR34183:SF8">
    <property type="entry name" value="ENDOLYTIC PEPTIDOGLYCAN TRANSGLYCOSYLASE RLPA-RELATED"/>
    <property type="match status" value="1"/>
</dbReference>
<keyword evidence="6" id="KW-0472">Membrane</keyword>
<evidence type="ECO:0000256" key="4">
    <source>
        <dbReference type="HAMAP-Rule" id="MF_02071"/>
    </source>
</evidence>
<dbReference type="GO" id="GO:0042834">
    <property type="term" value="F:peptidoglycan binding"/>
    <property type="evidence" value="ECO:0007669"/>
    <property type="project" value="InterPro"/>
</dbReference>
<dbReference type="GO" id="GO:0000270">
    <property type="term" value="P:peptidoglycan metabolic process"/>
    <property type="evidence" value="ECO:0007669"/>
    <property type="project" value="UniProtKB-UniRule"/>
</dbReference>
<comment type="function">
    <text evidence="4">Lytic transglycosylase with a strong preference for naked glycan strands that lack stem peptides.</text>
</comment>
<evidence type="ECO:0000256" key="6">
    <source>
        <dbReference type="SAM" id="Phobius"/>
    </source>
</evidence>
<keyword evidence="6" id="KW-1133">Transmembrane helix</keyword>
<name>A0A2T2YIV3_9BACT</name>
<dbReference type="InterPro" id="IPR012997">
    <property type="entry name" value="RplA"/>
</dbReference>
<evidence type="ECO:0000259" key="7">
    <source>
        <dbReference type="PROSITE" id="PS51724"/>
    </source>
</evidence>
<dbReference type="InterPro" id="IPR036908">
    <property type="entry name" value="RlpA-like_sf"/>
</dbReference>
<keyword evidence="2 4" id="KW-0456">Lyase</keyword>
<keyword evidence="9" id="KW-1185">Reference proteome</keyword>
<dbReference type="InterPro" id="IPR034718">
    <property type="entry name" value="RlpA"/>
</dbReference>
<proteinExistence type="inferred from homology"/>
<dbReference type="Gene3D" id="3.30.70.1070">
    <property type="entry name" value="Sporulation related repeat"/>
    <property type="match status" value="1"/>
</dbReference>
<dbReference type="HAMAP" id="MF_02071">
    <property type="entry name" value="RlpA"/>
    <property type="match status" value="1"/>
</dbReference>
<comment type="similarity">
    <text evidence="4 5">Belongs to the RlpA family.</text>
</comment>
<dbReference type="AlphaFoldDB" id="A0A2T2YIV3"/>
<evidence type="ECO:0000256" key="3">
    <source>
        <dbReference type="ARBA" id="ARBA00023316"/>
    </source>
</evidence>
<dbReference type="Pfam" id="PF03330">
    <property type="entry name" value="DPBB_1"/>
    <property type="match status" value="1"/>
</dbReference>
<evidence type="ECO:0000313" key="8">
    <source>
        <dbReference type="EMBL" id="PSR55437.1"/>
    </source>
</evidence>
<dbReference type="Pfam" id="PF05036">
    <property type="entry name" value="SPOR"/>
    <property type="match status" value="1"/>
</dbReference>
<comment type="caution">
    <text evidence="8">The sequence shown here is derived from an EMBL/GenBank/DDBJ whole genome shotgun (WGS) entry which is preliminary data.</text>
</comment>
<organism evidence="8 9">
    <name type="scientific">Adhaeribacter arboris</name>
    <dbReference type="NCBI Taxonomy" id="2072846"/>
    <lineage>
        <taxon>Bacteria</taxon>
        <taxon>Pseudomonadati</taxon>
        <taxon>Bacteroidota</taxon>
        <taxon>Cytophagia</taxon>
        <taxon>Cytophagales</taxon>
        <taxon>Hymenobacteraceae</taxon>
        <taxon>Adhaeribacter</taxon>
    </lineage>
</organism>
<protein>
    <recommendedName>
        <fullName evidence="4">Probable endolytic peptidoglycan transglycosylase RlpA</fullName>
        <ecNumber evidence="4">4.2.2.-</ecNumber>
    </recommendedName>
</protein>
<evidence type="ECO:0000256" key="1">
    <source>
        <dbReference type="ARBA" id="ARBA00022729"/>
    </source>
</evidence>
<dbReference type="GO" id="GO:0071555">
    <property type="term" value="P:cell wall organization"/>
    <property type="evidence" value="ECO:0007669"/>
    <property type="project" value="UniProtKB-KW"/>
</dbReference>
<dbReference type="Proteomes" id="UP000240357">
    <property type="component" value="Unassembled WGS sequence"/>
</dbReference>
<accession>A0A2T2YIV3</accession>
<gene>
    <name evidence="4" type="primary">rlpA</name>
    <name evidence="8" type="ORF">AHMF7605_18970</name>
</gene>
<dbReference type="InterPro" id="IPR009009">
    <property type="entry name" value="RlpA-like_DPBB"/>
</dbReference>
<keyword evidence="8" id="KW-0449">Lipoprotein</keyword>
<dbReference type="CDD" id="cd22268">
    <property type="entry name" value="DPBB_RlpA-like"/>
    <property type="match status" value="1"/>
</dbReference>